<dbReference type="InterPro" id="IPR007197">
    <property type="entry name" value="rSAM"/>
</dbReference>
<keyword evidence="7 10" id="KW-0560">Oxidoreductase</keyword>
<dbReference type="Proteomes" id="UP000003240">
    <property type="component" value="Unassembled WGS sequence"/>
</dbReference>
<dbReference type="GO" id="GO:0051539">
    <property type="term" value="F:4 iron, 4 sulfur cluster binding"/>
    <property type="evidence" value="ECO:0007669"/>
    <property type="project" value="UniProtKB-UniRule"/>
</dbReference>
<evidence type="ECO:0000256" key="1">
    <source>
        <dbReference type="ARBA" id="ARBA00003141"/>
    </source>
</evidence>
<dbReference type="GO" id="GO:0043365">
    <property type="term" value="F:[formate-C-acetyltransferase]-activating enzyme activity"/>
    <property type="evidence" value="ECO:0007669"/>
    <property type="project" value="UniProtKB-UniRule"/>
</dbReference>
<keyword evidence="13" id="KW-1185">Reference proteome</keyword>
<keyword evidence="6 10" id="KW-0479">Metal-binding</keyword>
<gene>
    <name evidence="12" type="ORF">ALO_13469</name>
</gene>
<evidence type="ECO:0000313" key="12">
    <source>
        <dbReference type="EMBL" id="EGO63379.1"/>
    </source>
</evidence>
<comment type="similarity">
    <text evidence="2 10">Belongs to the organic radical-activating enzymes family.</text>
</comment>
<reference evidence="12 13" key="1">
    <citation type="journal article" date="2011" name="EMBO J.">
        <title>Structural diversity of bacterial flagellar motors.</title>
        <authorList>
            <person name="Chen S."/>
            <person name="Beeby M."/>
            <person name="Murphy G.E."/>
            <person name="Leadbetter J.R."/>
            <person name="Hendrixson D.R."/>
            <person name="Briegel A."/>
            <person name="Li Z."/>
            <person name="Shi J."/>
            <person name="Tocheva E.I."/>
            <person name="Muller A."/>
            <person name="Dobro M.J."/>
            <person name="Jensen G.J."/>
        </authorList>
    </citation>
    <scope>NUCLEOTIDE SEQUENCE [LARGE SCALE GENOMIC DNA]</scope>
    <source>
        <strain evidence="12 13">DSM 6540</strain>
    </source>
</reference>
<dbReference type="PROSITE" id="PS01087">
    <property type="entry name" value="RADICAL_ACTIVATING"/>
    <property type="match status" value="1"/>
</dbReference>
<proteinExistence type="inferred from homology"/>
<evidence type="ECO:0000256" key="2">
    <source>
        <dbReference type="ARBA" id="ARBA00009777"/>
    </source>
</evidence>
<keyword evidence="4 10" id="KW-0004">4Fe-4S</keyword>
<comment type="subcellular location">
    <subcellularLocation>
        <location evidence="10">Cytoplasm</location>
    </subcellularLocation>
</comment>
<dbReference type="Gene3D" id="3.20.20.70">
    <property type="entry name" value="Aldolase class I"/>
    <property type="match status" value="1"/>
</dbReference>
<evidence type="ECO:0000256" key="6">
    <source>
        <dbReference type="ARBA" id="ARBA00022723"/>
    </source>
</evidence>
<evidence type="ECO:0000256" key="8">
    <source>
        <dbReference type="ARBA" id="ARBA00023004"/>
    </source>
</evidence>
<dbReference type="STRING" id="1009370.ALO_13469"/>
<dbReference type="NCBIfam" id="TIGR02493">
    <property type="entry name" value="PFLA"/>
    <property type="match status" value="1"/>
</dbReference>
<keyword evidence="12" id="KW-0456">Lyase</keyword>
<keyword evidence="9 10" id="KW-0411">Iron-sulfur</keyword>
<dbReference type="InterPro" id="IPR058240">
    <property type="entry name" value="rSAM_sf"/>
</dbReference>
<dbReference type="AlphaFoldDB" id="F7NKS5"/>
<dbReference type="Pfam" id="PF04055">
    <property type="entry name" value="Radical_SAM"/>
    <property type="match status" value="1"/>
</dbReference>
<dbReference type="SFLD" id="SFLDG01066">
    <property type="entry name" value="organic_radical-activating_enz"/>
    <property type="match status" value="1"/>
</dbReference>
<evidence type="ECO:0000256" key="9">
    <source>
        <dbReference type="ARBA" id="ARBA00023014"/>
    </source>
</evidence>
<dbReference type="GO" id="GO:0016829">
    <property type="term" value="F:lyase activity"/>
    <property type="evidence" value="ECO:0007669"/>
    <property type="project" value="UniProtKB-KW"/>
</dbReference>
<organism evidence="12 13">
    <name type="scientific">Acetonema longum DSM 6540</name>
    <dbReference type="NCBI Taxonomy" id="1009370"/>
    <lineage>
        <taxon>Bacteria</taxon>
        <taxon>Bacillati</taxon>
        <taxon>Bacillota</taxon>
        <taxon>Negativicutes</taxon>
        <taxon>Acetonemataceae</taxon>
        <taxon>Acetonema</taxon>
    </lineage>
</organism>
<feature type="domain" description="Radical SAM core" evidence="11">
    <location>
        <begin position="14"/>
        <end position="236"/>
    </location>
</feature>
<comment type="catalytic activity">
    <reaction evidence="10">
        <text>glycyl-[formate C-acetyltransferase] + reduced [flavodoxin] + S-adenosyl-L-methionine = glycin-2-yl radical-[formate C-acetyltransferase] + semiquinone [flavodoxin] + 5'-deoxyadenosine + L-methionine + H(+)</text>
        <dbReference type="Rhea" id="RHEA:19225"/>
        <dbReference type="Rhea" id="RHEA-COMP:10622"/>
        <dbReference type="Rhea" id="RHEA-COMP:12190"/>
        <dbReference type="Rhea" id="RHEA-COMP:12191"/>
        <dbReference type="Rhea" id="RHEA-COMP:14480"/>
        <dbReference type="ChEBI" id="CHEBI:15378"/>
        <dbReference type="ChEBI" id="CHEBI:17319"/>
        <dbReference type="ChEBI" id="CHEBI:29947"/>
        <dbReference type="ChEBI" id="CHEBI:32722"/>
        <dbReference type="ChEBI" id="CHEBI:57618"/>
        <dbReference type="ChEBI" id="CHEBI:57844"/>
        <dbReference type="ChEBI" id="CHEBI:59789"/>
        <dbReference type="ChEBI" id="CHEBI:140311"/>
        <dbReference type="EC" id="1.97.1.4"/>
    </reaction>
</comment>
<dbReference type="EMBL" id="AFGF01000119">
    <property type="protein sequence ID" value="EGO63379.1"/>
    <property type="molecule type" value="Genomic_DNA"/>
</dbReference>
<comment type="cofactor">
    <cofactor evidence="10">
        <name>[4Fe-4S] cluster</name>
        <dbReference type="ChEBI" id="CHEBI:49883"/>
    </cofactor>
    <text evidence="10">Binds 1 [4Fe-4S] cluster. The cluster is coordinated with 3 cysteines and an exchangeable S-adenosyl-L-methionine.</text>
</comment>
<dbReference type="InterPro" id="IPR001989">
    <property type="entry name" value="Radical_activat_CS"/>
</dbReference>
<dbReference type="GO" id="GO:0005737">
    <property type="term" value="C:cytoplasm"/>
    <property type="evidence" value="ECO:0007669"/>
    <property type="project" value="UniProtKB-SubCell"/>
</dbReference>
<dbReference type="SUPFAM" id="SSF102114">
    <property type="entry name" value="Radical SAM enzymes"/>
    <property type="match status" value="1"/>
</dbReference>
<keyword evidence="5 10" id="KW-0949">S-adenosyl-L-methionine</keyword>
<accession>F7NKS5</accession>
<evidence type="ECO:0000256" key="7">
    <source>
        <dbReference type="ARBA" id="ARBA00023002"/>
    </source>
</evidence>
<comment type="function">
    <text evidence="1 10">Activation of pyruvate formate-lyase under anaerobic conditions by generation of an organic free radical, using S-adenosylmethionine and reduced flavodoxin as cosubstrates to produce 5'-deoxy-adenosine.</text>
</comment>
<evidence type="ECO:0000256" key="5">
    <source>
        <dbReference type="ARBA" id="ARBA00022691"/>
    </source>
</evidence>
<evidence type="ECO:0000313" key="13">
    <source>
        <dbReference type="Proteomes" id="UP000003240"/>
    </source>
</evidence>
<evidence type="ECO:0000259" key="11">
    <source>
        <dbReference type="PROSITE" id="PS51918"/>
    </source>
</evidence>
<dbReference type="OrthoDB" id="9782387at2"/>
<evidence type="ECO:0000256" key="10">
    <source>
        <dbReference type="RuleBase" id="RU362053"/>
    </source>
</evidence>
<keyword evidence="10" id="KW-0963">Cytoplasm</keyword>
<dbReference type="PANTHER" id="PTHR30352">
    <property type="entry name" value="PYRUVATE FORMATE-LYASE-ACTIVATING ENZYME"/>
    <property type="match status" value="1"/>
</dbReference>
<comment type="caution">
    <text evidence="12">The sequence shown here is derived from an EMBL/GenBank/DDBJ whole genome shotgun (WGS) entry which is preliminary data.</text>
</comment>
<dbReference type="InterPro" id="IPR034457">
    <property type="entry name" value="Organic_radical-activating"/>
</dbReference>
<protein>
    <recommendedName>
        <fullName evidence="3 10">Pyruvate formate-lyase-activating enzyme</fullName>
        <ecNumber evidence="10">1.97.1.4</ecNumber>
    </recommendedName>
</protein>
<dbReference type="RefSeq" id="WP_004096575.1">
    <property type="nucleotide sequence ID" value="NZ_AFGF01000119.1"/>
</dbReference>
<dbReference type="EC" id="1.97.1.4" evidence="10"/>
<sequence length="236" mass="26074">MRAYYHSVETFGTVDGPGIRYVLFLAGCSMGCTFCHNPDTWQTGDKQITVDEVLADMERYRPFYENSGGGLTVSGGEPLQQAAFVAALFAAVRQAGFSTVLDTSGCGTQQDWDAVLPVTDIVQFSLKAVNPATHRRLTRTDGAAIRKNFAYVASQPVRLVIRFVVIPGLTDTREEIEALGRLLQELPASVGVEFLPYHALGKEKWRRLGLPYVLEAVREADAADIERVKAYLSPWR</sequence>
<dbReference type="GO" id="GO:0046872">
    <property type="term" value="F:metal ion binding"/>
    <property type="evidence" value="ECO:0007669"/>
    <property type="project" value="UniProtKB-UniRule"/>
</dbReference>
<evidence type="ECO:0000256" key="4">
    <source>
        <dbReference type="ARBA" id="ARBA00022485"/>
    </source>
</evidence>
<keyword evidence="12" id="KW-0670">Pyruvate</keyword>
<dbReference type="PANTHER" id="PTHR30352:SF5">
    <property type="entry name" value="PYRUVATE FORMATE-LYASE 1-ACTIVATING ENZYME"/>
    <property type="match status" value="1"/>
</dbReference>
<dbReference type="InterPro" id="IPR013785">
    <property type="entry name" value="Aldolase_TIM"/>
</dbReference>
<keyword evidence="8 10" id="KW-0408">Iron</keyword>
<dbReference type="InterPro" id="IPR012838">
    <property type="entry name" value="PFL1_activating"/>
</dbReference>
<name>F7NKS5_9FIRM</name>
<dbReference type="eggNOG" id="COG1180">
    <property type="taxonomic scope" value="Bacteria"/>
</dbReference>
<dbReference type="SFLD" id="SFLDS00029">
    <property type="entry name" value="Radical_SAM"/>
    <property type="match status" value="1"/>
</dbReference>
<evidence type="ECO:0000256" key="3">
    <source>
        <dbReference type="ARBA" id="ARBA00021356"/>
    </source>
</evidence>
<dbReference type="PROSITE" id="PS51918">
    <property type="entry name" value="RADICAL_SAM"/>
    <property type="match status" value="1"/>
</dbReference>
<dbReference type="CDD" id="cd01335">
    <property type="entry name" value="Radical_SAM"/>
    <property type="match status" value="1"/>
</dbReference>